<feature type="non-terminal residue" evidence="4">
    <location>
        <position position="1"/>
    </location>
</feature>
<organism evidence="4 5">
    <name type="scientific">Cardiosporidium cionae</name>
    <dbReference type="NCBI Taxonomy" id="476202"/>
    <lineage>
        <taxon>Eukaryota</taxon>
        <taxon>Sar</taxon>
        <taxon>Alveolata</taxon>
        <taxon>Apicomplexa</taxon>
        <taxon>Aconoidasida</taxon>
        <taxon>Nephromycida</taxon>
        <taxon>Cardiosporidium</taxon>
    </lineage>
</organism>
<dbReference type="PANTHER" id="PTHR43004:SF6">
    <property type="entry name" value="FAD_NAD(P)-BINDING OXIDOREDUCTASE FAMILY PROTEIN"/>
    <property type="match status" value="1"/>
</dbReference>
<feature type="domain" description="FAD-binding" evidence="3">
    <location>
        <begin position="8"/>
        <end position="142"/>
    </location>
</feature>
<dbReference type="InterPro" id="IPR002938">
    <property type="entry name" value="FAD-bd"/>
</dbReference>
<dbReference type="Proteomes" id="UP000823046">
    <property type="component" value="Unassembled WGS sequence"/>
</dbReference>
<dbReference type="PANTHER" id="PTHR43004">
    <property type="entry name" value="TRK SYSTEM POTASSIUM UPTAKE PROTEIN"/>
    <property type="match status" value="1"/>
</dbReference>
<accession>A0ABQ7J4L2</accession>
<dbReference type="EMBL" id="JADAQX010001130">
    <property type="protein sequence ID" value="KAF8818004.1"/>
    <property type="molecule type" value="Genomic_DNA"/>
</dbReference>
<comment type="caution">
    <text evidence="4">The sequence shown here is derived from an EMBL/GenBank/DDBJ whole genome shotgun (WGS) entry which is preliminary data.</text>
</comment>
<proteinExistence type="predicted"/>
<gene>
    <name evidence="4" type="ORF">IE077_002331</name>
</gene>
<dbReference type="SUPFAM" id="SSF51905">
    <property type="entry name" value="FAD/NAD(P)-binding domain"/>
    <property type="match status" value="1"/>
</dbReference>
<keyword evidence="1" id="KW-0285">Flavoprotein</keyword>
<reference evidence="4 5" key="1">
    <citation type="journal article" date="2020" name="bioRxiv">
        <title>Metabolic contributions of an alphaproteobacterial endosymbiont in the apicomplexan Cardiosporidium cionae.</title>
        <authorList>
            <person name="Hunter E.S."/>
            <person name="Paight C.J."/>
            <person name="Lane C.E."/>
        </authorList>
    </citation>
    <scope>NUCLEOTIDE SEQUENCE [LARGE SCALE GENOMIC DNA]</scope>
    <source>
        <strain evidence="4">ESH_2018</strain>
    </source>
</reference>
<dbReference type="InterPro" id="IPR036188">
    <property type="entry name" value="FAD/NAD-bd_sf"/>
</dbReference>
<dbReference type="InterPro" id="IPR050641">
    <property type="entry name" value="RIFMO-like"/>
</dbReference>
<protein>
    <submittedName>
        <fullName evidence="4">FAD binding domain-containing protein</fullName>
    </submittedName>
</protein>
<dbReference type="Pfam" id="PF01494">
    <property type="entry name" value="FAD_binding_3"/>
    <property type="match status" value="1"/>
</dbReference>
<evidence type="ECO:0000313" key="5">
    <source>
        <dbReference type="Proteomes" id="UP000823046"/>
    </source>
</evidence>
<dbReference type="Gene3D" id="3.30.9.10">
    <property type="entry name" value="D-Amino Acid Oxidase, subunit A, domain 2"/>
    <property type="match status" value="1"/>
</dbReference>
<evidence type="ECO:0000256" key="1">
    <source>
        <dbReference type="ARBA" id="ARBA00022630"/>
    </source>
</evidence>
<dbReference type="Gene3D" id="3.50.50.60">
    <property type="entry name" value="FAD/NAD(P)-binding domain"/>
    <property type="match status" value="1"/>
</dbReference>
<evidence type="ECO:0000259" key="3">
    <source>
        <dbReference type="Pfam" id="PF01494"/>
    </source>
</evidence>
<evidence type="ECO:0000256" key="2">
    <source>
        <dbReference type="ARBA" id="ARBA00022827"/>
    </source>
</evidence>
<keyword evidence="5" id="KW-1185">Reference proteome</keyword>
<sequence length="223" mass="24822">RCVALPSQTDVIIVGSGPVGATCSLLLTKLRISNILVDKRTQLPKLPQAHYISNRTMEIWRSLGNFDSVLKSELPPLKDWRRFVYCHSLSKKEDFIAARDHFAEHLCYASTYFETLSPCKVGHIPQHRVLSHLYEKLAATATPPSTLSLPTMPAHAPLSSPLEEEKIDRRVEHCSLPPSSVSTQPPKPFSTQNSSQFALGMEVLPFEEGFSHTSFDEGVVAKL</sequence>
<name>A0ABQ7J4L2_9APIC</name>
<evidence type="ECO:0000313" key="4">
    <source>
        <dbReference type="EMBL" id="KAF8818004.1"/>
    </source>
</evidence>
<feature type="non-terminal residue" evidence="4">
    <location>
        <position position="223"/>
    </location>
</feature>
<keyword evidence="2" id="KW-0274">FAD</keyword>